<accession>A0A401UPI9</accession>
<comment type="similarity">
    <text evidence="2">Belongs to the NlpA lipoprotein family.</text>
</comment>
<dbReference type="Pfam" id="PF03180">
    <property type="entry name" value="Lipoprotein_9"/>
    <property type="match status" value="1"/>
</dbReference>
<keyword evidence="5" id="KW-0564">Palmitate</keyword>
<dbReference type="PANTHER" id="PTHR30429:SF0">
    <property type="entry name" value="METHIONINE-BINDING LIPOPROTEIN METQ"/>
    <property type="match status" value="1"/>
</dbReference>
<evidence type="ECO:0000256" key="3">
    <source>
        <dbReference type="ARBA" id="ARBA00022729"/>
    </source>
</evidence>
<comment type="caution">
    <text evidence="7">The sequence shown here is derived from an EMBL/GenBank/DDBJ whole genome shotgun (WGS) entry which is preliminary data.</text>
</comment>
<evidence type="ECO:0000256" key="6">
    <source>
        <dbReference type="ARBA" id="ARBA00023288"/>
    </source>
</evidence>
<evidence type="ECO:0000256" key="1">
    <source>
        <dbReference type="ARBA" id="ARBA00004635"/>
    </source>
</evidence>
<dbReference type="SUPFAM" id="SSF53850">
    <property type="entry name" value="Periplasmic binding protein-like II"/>
    <property type="match status" value="1"/>
</dbReference>
<dbReference type="GO" id="GO:0016020">
    <property type="term" value="C:membrane"/>
    <property type="evidence" value="ECO:0007669"/>
    <property type="project" value="UniProtKB-SubCell"/>
</dbReference>
<comment type="subcellular location">
    <subcellularLocation>
        <location evidence="1">Membrane</location>
        <topology evidence="1">Lipid-anchor</topology>
    </subcellularLocation>
</comment>
<name>A0A401UPI9_9CLOT</name>
<dbReference type="EMBL" id="BHYK01000018">
    <property type="protein sequence ID" value="GCD11428.1"/>
    <property type="molecule type" value="Genomic_DNA"/>
</dbReference>
<dbReference type="AlphaFoldDB" id="A0A401UPI9"/>
<dbReference type="Gene3D" id="3.40.190.10">
    <property type="entry name" value="Periplasmic binding protein-like II"/>
    <property type="match status" value="2"/>
</dbReference>
<dbReference type="PROSITE" id="PS51257">
    <property type="entry name" value="PROKAR_LIPOPROTEIN"/>
    <property type="match status" value="1"/>
</dbReference>
<keyword evidence="3" id="KW-0732">Signal</keyword>
<organism evidence="7 8">
    <name type="scientific">Clostridium tagluense</name>
    <dbReference type="NCBI Taxonomy" id="360422"/>
    <lineage>
        <taxon>Bacteria</taxon>
        <taxon>Bacillati</taxon>
        <taxon>Bacillota</taxon>
        <taxon>Clostridia</taxon>
        <taxon>Eubacteriales</taxon>
        <taxon>Clostridiaceae</taxon>
        <taxon>Clostridium</taxon>
    </lineage>
</organism>
<evidence type="ECO:0000256" key="5">
    <source>
        <dbReference type="ARBA" id="ARBA00023139"/>
    </source>
</evidence>
<protein>
    <submittedName>
        <fullName evidence="7">Metal ABC transporter substrate-binding protein</fullName>
    </submittedName>
</protein>
<dbReference type="InterPro" id="IPR004872">
    <property type="entry name" value="Lipoprotein_NlpA"/>
</dbReference>
<gene>
    <name evidence="7" type="primary">metQ3</name>
    <name evidence="7" type="ORF">Ctaglu_30510</name>
</gene>
<proteinExistence type="inferred from homology"/>
<dbReference type="PANTHER" id="PTHR30429">
    <property type="entry name" value="D-METHIONINE-BINDING LIPOPROTEIN METQ"/>
    <property type="match status" value="1"/>
</dbReference>
<dbReference type="Proteomes" id="UP000287872">
    <property type="component" value="Unassembled WGS sequence"/>
</dbReference>
<keyword evidence="6" id="KW-0449">Lipoprotein</keyword>
<sequence length="277" mass="30758">MKNKSIGGFKMKKKSMVGILVALTLTLGMVGCGSKPQASKETKGKKIITIGTSVISKDVLEEAQKVFNKKSSIYEMKVKLFDDAITPNMAVDDGSIDGNFYQYEDYLNNFNKDRKTTLKPYGKPVFAFQIGLYSNKVKKISDIKDGMTVAVSNDNSNRALALKLLEKEGVIKIKDDIKVPNVLDIAENKHNLKFVEMERLNLANALNDTDMAIVMADVMLKAGKNSENALAFAQEEGIVLVTKEEKEWAKEVEEALTSNEVKTFIKEKSKGTKIPLF</sequence>
<reference evidence="7 8" key="1">
    <citation type="submission" date="2018-11" db="EMBL/GenBank/DDBJ databases">
        <title>Genome sequencing and assembly of Clostridium tagluense strain A121.</title>
        <authorList>
            <person name="Murakami T."/>
            <person name="Segawa T."/>
            <person name="Shcherbakova V.A."/>
            <person name="Mori H."/>
            <person name="Yoshimura Y."/>
        </authorList>
    </citation>
    <scope>NUCLEOTIDE SEQUENCE [LARGE SCALE GENOMIC DNA]</scope>
    <source>
        <strain evidence="7 8">A121</strain>
    </source>
</reference>
<keyword evidence="8" id="KW-1185">Reference proteome</keyword>
<keyword evidence="4" id="KW-0472">Membrane</keyword>
<evidence type="ECO:0000313" key="8">
    <source>
        <dbReference type="Proteomes" id="UP000287872"/>
    </source>
</evidence>
<evidence type="ECO:0000313" key="7">
    <source>
        <dbReference type="EMBL" id="GCD11428.1"/>
    </source>
</evidence>
<evidence type="ECO:0000256" key="4">
    <source>
        <dbReference type="ARBA" id="ARBA00023136"/>
    </source>
</evidence>
<evidence type="ECO:0000256" key="2">
    <source>
        <dbReference type="ARBA" id="ARBA00008973"/>
    </source>
</evidence>